<proteinExistence type="predicted"/>
<evidence type="ECO:0008006" key="4">
    <source>
        <dbReference type="Google" id="ProtNLM"/>
    </source>
</evidence>
<comment type="caution">
    <text evidence="2">The sequence shown here is derived from an EMBL/GenBank/DDBJ whole genome shotgun (WGS) entry which is preliminary data.</text>
</comment>
<dbReference type="RefSeq" id="WP_286216235.1">
    <property type="nucleotide sequence ID" value="NZ_AP027736.1"/>
</dbReference>
<gene>
    <name evidence="2" type="ORF">Lsed01_02464</name>
</gene>
<organism evidence="2 3">
    <name type="scientific">Demequina sediminis</name>
    <dbReference type="NCBI Taxonomy" id="1930058"/>
    <lineage>
        <taxon>Bacteria</taxon>
        <taxon>Bacillati</taxon>
        <taxon>Actinomycetota</taxon>
        <taxon>Actinomycetes</taxon>
        <taxon>Micrococcales</taxon>
        <taxon>Demequinaceae</taxon>
        <taxon>Demequina</taxon>
    </lineage>
</organism>
<evidence type="ECO:0000313" key="2">
    <source>
        <dbReference type="EMBL" id="GAA5520003.1"/>
    </source>
</evidence>
<feature type="chain" id="PRO_5046102510" description="Lipoprotein" evidence="1">
    <location>
        <begin position="20"/>
        <end position="206"/>
    </location>
</feature>
<keyword evidence="1" id="KW-0732">Signal</keyword>
<protein>
    <recommendedName>
        <fullName evidence="4">Lipoprotein</fullName>
    </recommendedName>
</protein>
<feature type="signal peptide" evidence="1">
    <location>
        <begin position="1"/>
        <end position="19"/>
    </location>
</feature>
<evidence type="ECO:0000313" key="3">
    <source>
        <dbReference type="Proteomes" id="UP001426770"/>
    </source>
</evidence>
<dbReference type="Proteomes" id="UP001426770">
    <property type="component" value="Unassembled WGS sequence"/>
</dbReference>
<reference evidence="2 3" key="1">
    <citation type="submission" date="2024-02" db="EMBL/GenBank/DDBJ databases">
        <title>Lysinimicrobium sediminis NBRC 112286.</title>
        <authorList>
            <person name="Ichikawa N."/>
            <person name="Katano-Makiyama Y."/>
            <person name="Hidaka K."/>
        </authorList>
    </citation>
    <scope>NUCLEOTIDE SEQUENCE [LARGE SCALE GENOMIC DNA]</scope>
    <source>
        <strain evidence="2 3">NBRC 112286</strain>
    </source>
</reference>
<sequence>MAVLLIATIAVSGCSATSAGGWSQVPVPMGWSESTPIDSLSDLFDISEVVVHGTIEQAFVRDTGVWSEAAGPGDTAIFSEDIVLVVSPVGGGEQVEVRFEHLYDNSEGGQPVDPAELEFPEGPYVFSLREDAQHGDVVEGGPTPYRCATLSTLCVLEIAAGDLVTAPREDLPAAPASAELGEDATGVTVDGIGAVAREAGADPLGF</sequence>
<name>A0ABP9WM42_9MICO</name>
<dbReference type="EMBL" id="BAABRR010000017">
    <property type="protein sequence ID" value="GAA5520003.1"/>
    <property type="molecule type" value="Genomic_DNA"/>
</dbReference>
<evidence type="ECO:0000256" key="1">
    <source>
        <dbReference type="SAM" id="SignalP"/>
    </source>
</evidence>
<keyword evidence="3" id="KW-1185">Reference proteome</keyword>
<accession>A0ABP9WM42</accession>